<organism evidence="2 3">
    <name type="scientific">Candidatus Tenderia electrophaga</name>
    <dbReference type="NCBI Taxonomy" id="1748243"/>
    <lineage>
        <taxon>Bacteria</taxon>
        <taxon>Pseudomonadati</taxon>
        <taxon>Pseudomonadota</taxon>
        <taxon>Gammaproteobacteria</taxon>
        <taxon>Candidatus Tenderiales</taxon>
        <taxon>Candidatus Tenderiaceae</taxon>
        <taxon>Candidatus Tenderia</taxon>
    </lineage>
</organism>
<dbReference type="GO" id="GO:0016829">
    <property type="term" value="F:lyase activity"/>
    <property type="evidence" value="ECO:0007669"/>
    <property type="project" value="UniProtKB-KW"/>
</dbReference>
<dbReference type="PANTHER" id="PTHR40274:SF3">
    <property type="entry name" value="VIRGINIAMYCIN B LYASE"/>
    <property type="match status" value="1"/>
</dbReference>
<keyword evidence="1" id="KW-0732">Signal</keyword>
<dbReference type="AlphaFoldDB" id="A0A0S2T9X8"/>
<evidence type="ECO:0000256" key="1">
    <source>
        <dbReference type="SAM" id="SignalP"/>
    </source>
</evidence>
<protein>
    <submittedName>
        <fullName evidence="2">Lyase</fullName>
    </submittedName>
</protein>
<feature type="chain" id="PRO_5006604785" evidence="1">
    <location>
        <begin position="27"/>
        <end position="330"/>
    </location>
</feature>
<dbReference type="STRING" id="1748243.Tel_01565"/>
<feature type="signal peptide" evidence="1">
    <location>
        <begin position="1"/>
        <end position="26"/>
    </location>
</feature>
<keyword evidence="3" id="KW-1185">Reference proteome</keyword>
<keyword evidence="2" id="KW-0456">Lyase</keyword>
<dbReference type="SUPFAM" id="SSF63829">
    <property type="entry name" value="Calcium-dependent phosphotriesterase"/>
    <property type="match status" value="1"/>
</dbReference>
<dbReference type="PANTHER" id="PTHR40274">
    <property type="entry name" value="VIRGINIAMYCIN B LYASE"/>
    <property type="match status" value="1"/>
</dbReference>
<proteinExistence type="predicted"/>
<dbReference type="Proteomes" id="UP000055136">
    <property type="component" value="Chromosome"/>
</dbReference>
<evidence type="ECO:0000313" key="2">
    <source>
        <dbReference type="EMBL" id="ALP51927.1"/>
    </source>
</evidence>
<name>A0A0S2T9X8_9GAMM</name>
<dbReference type="EMBL" id="CP013099">
    <property type="protein sequence ID" value="ALP51927.1"/>
    <property type="molecule type" value="Genomic_DNA"/>
</dbReference>
<dbReference type="InterPro" id="IPR015943">
    <property type="entry name" value="WD40/YVTN_repeat-like_dom_sf"/>
</dbReference>
<gene>
    <name evidence="2" type="ORF">Tel_01565</name>
</gene>
<sequence>MQTSHVLPGLLFTLLFVLAGATPSHAVEAVEITEWRVPWDNSRPRDPWVGGPGRIWFVGQVGDYVASLNPKTGEFRRYDLEPGTGPHTVIADARGAWYAGNRARHIGLIDPHSGVVDKIMMPGDGRGDVHTMDFTSAGDIWFTVQHGNQIGFLDTETREVTLYPVPTPSARPYGLVVGKDDRPWVALFGTHKLATVSDGEVKEFDLPRQDSRPRRLGLDGDGKVWYVDYAAGYLGRYDPRSDKVEEWRTPAAQHAMPYAMGMDHRGRPWFVETGVQPNRFVGFDPATETFTEPVKIGSGGGTVRHMVFDARRQAFWFGTDTNTIGKAALK</sequence>
<reference evidence="2" key="1">
    <citation type="submission" date="2015-10" db="EMBL/GenBank/DDBJ databases">
        <title>Description of Candidatus Tenderia electrophaga gen. nov, sp. nov., an Uncultivated Electroautotroph from a Biocathode Enrichment.</title>
        <authorList>
            <person name="Eddie B.J."/>
            <person name="Malanoski A.P."/>
            <person name="Wang Z."/>
            <person name="Hall R.J."/>
            <person name="Oh S.D."/>
            <person name="Heiner C."/>
            <person name="Lin B."/>
            <person name="Strycharz-Glaven S.M."/>
        </authorList>
    </citation>
    <scope>NUCLEOTIDE SEQUENCE [LARGE SCALE GENOMIC DNA]</scope>
    <source>
        <strain evidence="2">NRL1</strain>
    </source>
</reference>
<accession>A0A0S2T9X8</accession>
<dbReference type="InterPro" id="IPR051344">
    <property type="entry name" value="Vgb"/>
</dbReference>
<evidence type="ECO:0000313" key="3">
    <source>
        <dbReference type="Proteomes" id="UP000055136"/>
    </source>
</evidence>
<dbReference type="Gene3D" id="2.130.10.10">
    <property type="entry name" value="YVTN repeat-like/Quinoprotein amine dehydrogenase"/>
    <property type="match status" value="2"/>
</dbReference>
<dbReference type="Pfam" id="PF24684">
    <property type="entry name" value="Vgb_lyase"/>
    <property type="match status" value="1"/>
</dbReference>
<dbReference type="KEGG" id="tee:Tel_01565"/>